<dbReference type="STRING" id="1031564.CINS_1295"/>
<evidence type="ECO:0000313" key="3">
    <source>
        <dbReference type="EMBL" id="AJC88251.1"/>
    </source>
</evidence>
<feature type="domain" description="Lysozyme inhibitor LprI-like N-terminal" evidence="2">
    <location>
        <begin position="86"/>
        <end position="180"/>
    </location>
</feature>
<dbReference type="KEGG" id="cis:CINS_1295"/>
<reference evidence="3 4" key="1">
    <citation type="journal article" date="2014" name="Genome Biol. Evol.">
        <title>Comparative Genomics of the Campylobacter lari Group.</title>
        <authorList>
            <person name="Miller W.G."/>
            <person name="Yee E."/>
            <person name="Chapman M.H."/>
            <person name="Smith T.P."/>
            <person name="Bono J.L."/>
            <person name="Huynh S."/>
            <person name="Parker C.T."/>
            <person name="Vandamme P."/>
            <person name="Luong K."/>
            <person name="Korlach J."/>
        </authorList>
    </citation>
    <scope>NUCLEOTIDE SEQUENCE [LARGE SCALE GENOMIC DNA]</scope>
    <source>
        <strain evidence="3 4">NCTC 12927</strain>
    </source>
</reference>
<dbReference type="Gene3D" id="1.20.1270.180">
    <property type="match status" value="1"/>
</dbReference>
<gene>
    <name evidence="3" type="ORF">CINS_1295</name>
</gene>
<dbReference type="HOGENOM" id="CLU_1458759_0_0_7"/>
<keyword evidence="1" id="KW-0732">Signal</keyword>
<dbReference type="Proteomes" id="UP000031163">
    <property type="component" value="Chromosome"/>
</dbReference>
<dbReference type="RefSeq" id="WP_052251988.1">
    <property type="nucleotide sequence ID" value="NZ_CP007770.1"/>
</dbReference>
<sequence length="195" mass="23302">MNKYKKLLIFIMSSLFFNFSAAMDLSETEINWLPKEKIEIIQKEYEKGIKLKLEELNAQNTSEILKEYILDCYKIDYAIELLQDYESSTQGINSAYFYGYQKYDRLLNKYYSLYKNRLNEKNKAAFLEEQKAWIKLRDAYEQYILAHKTFVYTSNGGGTIYSNFVSVSRFDFLKKRVDELYKYYSQAIDNSGIQW</sequence>
<dbReference type="Pfam" id="PF07007">
    <property type="entry name" value="LprI"/>
    <property type="match status" value="1"/>
</dbReference>
<evidence type="ECO:0000259" key="2">
    <source>
        <dbReference type="Pfam" id="PF07007"/>
    </source>
</evidence>
<dbReference type="GeneID" id="74432319"/>
<protein>
    <recommendedName>
        <fullName evidence="2">Lysozyme inhibitor LprI-like N-terminal domain-containing protein</fullName>
    </recommendedName>
</protein>
<accession>A0A0A8H2C5</accession>
<proteinExistence type="predicted"/>
<dbReference type="InterPro" id="IPR009739">
    <property type="entry name" value="LprI-like_N"/>
</dbReference>
<feature type="signal peptide" evidence="1">
    <location>
        <begin position="1"/>
        <end position="22"/>
    </location>
</feature>
<evidence type="ECO:0000313" key="4">
    <source>
        <dbReference type="Proteomes" id="UP000031163"/>
    </source>
</evidence>
<name>A0A0A8H2C5_9BACT</name>
<dbReference type="EMBL" id="CP007770">
    <property type="protein sequence ID" value="AJC88251.1"/>
    <property type="molecule type" value="Genomic_DNA"/>
</dbReference>
<evidence type="ECO:0000256" key="1">
    <source>
        <dbReference type="SAM" id="SignalP"/>
    </source>
</evidence>
<feature type="chain" id="PRO_5002052924" description="Lysozyme inhibitor LprI-like N-terminal domain-containing protein" evidence="1">
    <location>
        <begin position="23"/>
        <end position="195"/>
    </location>
</feature>
<organism evidence="3 4">
    <name type="scientific">Campylobacter insulaenigrae NCTC 12927</name>
    <dbReference type="NCBI Taxonomy" id="1031564"/>
    <lineage>
        <taxon>Bacteria</taxon>
        <taxon>Pseudomonadati</taxon>
        <taxon>Campylobacterota</taxon>
        <taxon>Epsilonproteobacteria</taxon>
        <taxon>Campylobacterales</taxon>
        <taxon>Campylobacteraceae</taxon>
        <taxon>Campylobacter</taxon>
    </lineage>
</organism>
<dbReference type="AlphaFoldDB" id="A0A0A8H2C5"/>